<keyword evidence="7" id="KW-1185">Reference proteome</keyword>
<evidence type="ECO:0000256" key="5">
    <source>
        <dbReference type="SAM" id="SignalP"/>
    </source>
</evidence>
<dbReference type="STRING" id="471852.Tcur_3991"/>
<protein>
    <submittedName>
        <fullName evidence="6">FG-GAP repeat protein</fullName>
    </submittedName>
</protein>
<dbReference type="Proteomes" id="UP000001918">
    <property type="component" value="Chromosome"/>
</dbReference>
<evidence type="ECO:0000256" key="4">
    <source>
        <dbReference type="ARBA" id="ARBA00023180"/>
    </source>
</evidence>
<accession>D1AE94</accession>
<keyword evidence="4" id="KW-0325">Glycoprotein</keyword>
<dbReference type="InterPro" id="IPR013519">
    <property type="entry name" value="Int_alpha_beta-p"/>
</dbReference>
<feature type="signal peptide" evidence="5">
    <location>
        <begin position="1"/>
        <end position="32"/>
    </location>
</feature>
<dbReference type="PANTHER" id="PTHR23221:SF7">
    <property type="entry name" value="PHOSPHATIDYLINOSITOL-GLYCAN-SPECIFIC PHOSPHOLIPASE D"/>
    <property type="match status" value="1"/>
</dbReference>
<dbReference type="EMBL" id="CP001738">
    <property type="protein sequence ID" value="ACY99520.1"/>
    <property type="molecule type" value="Genomic_DNA"/>
</dbReference>
<name>D1AE94_THECD</name>
<sequence>MRSGVFARLVAVATTAALGGAVLSAFAPSASAAAPAKPYDFNGDGYVDLAIGSPNGKVGKKAGAGFVSVIYGSAKGLNTAKKKVFTQNSKGIPGTAEAGDNFGYSLASADFDRDGYADLAIGAPGEDTAAGANAGTVTILWGTRSGLTTLAGSSAEFGDPGRNHRWGESLAVGDIQQDGSPELFITVPGTSMFKWFYFRPPAAASGAAVRPGAAMEPGGAKALPRRRGGVAAQSADDVNASWLATGDVTGDGHDDVVYAWHDADWPAPAERRGFVVLPGTAAGRLGDAVSVVFTEVKSLAVGDFNGDRRKDVAVGQSSAKGGRVAVFPGSASGVNSATRTVIDQDSPGVPGAGASGDGFGTAIAVGDVNKDGKADLAVGTPFDEVSGRKDAGRAYVLFGSASGLTGKGAQTVSQSTKGVPGASEKNDNFGFGVTLLDHTKDGRADLVVGAPRENGRDGAVTFFKSRGKAGFLPVLSVRAVGAGTFGVKGRNARLGGVLGR</sequence>
<keyword evidence="3" id="KW-0378">Hydrolase</keyword>
<dbReference type="eggNOG" id="COG5555">
    <property type="taxonomic scope" value="Bacteria"/>
</dbReference>
<evidence type="ECO:0000256" key="2">
    <source>
        <dbReference type="ARBA" id="ARBA00022737"/>
    </source>
</evidence>
<dbReference type="SUPFAM" id="SSF69318">
    <property type="entry name" value="Integrin alpha N-terminal domain"/>
    <property type="match status" value="1"/>
</dbReference>
<evidence type="ECO:0000313" key="7">
    <source>
        <dbReference type="Proteomes" id="UP000001918"/>
    </source>
</evidence>
<dbReference type="InterPro" id="IPR028994">
    <property type="entry name" value="Integrin_alpha_N"/>
</dbReference>
<keyword evidence="2" id="KW-0677">Repeat</keyword>
<dbReference type="InterPro" id="IPR013517">
    <property type="entry name" value="FG-GAP"/>
</dbReference>
<dbReference type="HOGENOM" id="CLU_016303_1_0_11"/>
<reference evidence="6 7" key="1">
    <citation type="journal article" date="2011" name="Stand. Genomic Sci.">
        <title>Complete genome sequence of Thermomonospora curvata type strain (B9).</title>
        <authorList>
            <person name="Chertkov O."/>
            <person name="Sikorski J."/>
            <person name="Nolan M."/>
            <person name="Lapidus A."/>
            <person name="Lucas S."/>
            <person name="Del Rio T.G."/>
            <person name="Tice H."/>
            <person name="Cheng J.F."/>
            <person name="Goodwin L."/>
            <person name="Pitluck S."/>
            <person name="Liolios K."/>
            <person name="Ivanova N."/>
            <person name="Mavromatis K."/>
            <person name="Mikhailova N."/>
            <person name="Ovchinnikova G."/>
            <person name="Pati A."/>
            <person name="Chen A."/>
            <person name="Palaniappan K."/>
            <person name="Djao O.D."/>
            <person name="Land M."/>
            <person name="Hauser L."/>
            <person name="Chang Y.J."/>
            <person name="Jeffries C.D."/>
            <person name="Brettin T."/>
            <person name="Han C."/>
            <person name="Detter J.C."/>
            <person name="Rohde M."/>
            <person name="Goker M."/>
            <person name="Woyke T."/>
            <person name="Bristow J."/>
            <person name="Eisen J.A."/>
            <person name="Markowitz V."/>
            <person name="Hugenholtz P."/>
            <person name="Klenk H.P."/>
            <person name="Kyrpides N.C."/>
        </authorList>
    </citation>
    <scope>NUCLEOTIDE SEQUENCE [LARGE SCALE GENOMIC DNA]</scope>
    <source>
        <strain evidence="7">ATCC 19995 / DSM 43183 / JCM 3096 / KCTC 9072 / NBRC 15933 / NCIMB 10081 / Henssen B9</strain>
    </source>
</reference>
<evidence type="ECO:0000256" key="3">
    <source>
        <dbReference type="ARBA" id="ARBA00022801"/>
    </source>
</evidence>
<dbReference type="PANTHER" id="PTHR23221">
    <property type="entry name" value="GLYCOSYLPHOSPHATIDYLINOSITOL PHOSPHOLIPASE D"/>
    <property type="match status" value="1"/>
</dbReference>
<dbReference type="KEGG" id="tcu:Tcur_3991"/>
<dbReference type="Pfam" id="PF01839">
    <property type="entry name" value="FG-GAP"/>
    <property type="match status" value="4"/>
</dbReference>
<gene>
    <name evidence="6" type="ordered locus">Tcur_3991</name>
</gene>
<evidence type="ECO:0000313" key="6">
    <source>
        <dbReference type="EMBL" id="ACY99520.1"/>
    </source>
</evidence>
<feature type="chain" id="PRO_5003020678" evidence="5">
    <location>
        <begin position="33"/>
        <end position="500"/>
    </location>
</feature>
<keyword evidence="1 5" id="KW-0732">Signal</keyword>
<evidence type="ECO:0000256" key="1">
    <source>
        <dbReference type="ARBA" id="ARBA00022729"/>
    </source>
</evidence>
<organism evidence="6 7">
    <name type="scientific">Thermomonospora curvata (strain ATCC 19995 / DSM 43183 / JCM 3096 / KCTC 9072 / NBRC 15933 / NCIMB 10081 / Henssen B9)</name>
    <dbReference type="NCBI Taxonomy" id="471852"/>
    <lineage>
        <taxon>Bacteria</taxon>
        <taxon>Bacillati</taxon>
        <taxon>Actinomycetota</taxon>
        <taxon>Actinomycetes</taxon>
        <taxon>Streptosporangiales</taxon>
        <taxon>Thermomonosporaceae</taxon>
        <taxon>Thermomonospora</taxon>
    </lineage>
</organism>
<dbReference type="Gene3D" id="2.130.10.130">
    <property type="entry name" value="Integrin alpha, N-terminal"/>
    <property type="match status" value="3"/>
</dbReference>
<proteinExistence type="predicted"/>
<dbReference type="GO" id="GO:0016787">
    <property type="term" value="F:hydrolase activity"/>
    <property type="evidence" value="ECO:0007669"/>
    <property type="project" value="UniProtKB-KW"/>
</dbReference>
<dbReference type="PROSITE" id="PS51470">
    <property type="entry name" value="FG_GAP"/>
    <property type="match status" value="3"/>
</dbReference>
<dbReference type="SMART" id="SM00191">
    <property type="entry name" value="Int_alpha"/>
    <property type="match status" value="6"/>
</dbReference>
<dbReference type="AlphaFoldDB" id="D1AE94"/>